<evidence type="ECO:0000256" key="11">
    <source>
        <dbReference type="ARBA" id="ARBA00060228"/>
    </source>
</evidence>
<comment type="pathway">
    <text evidence="2 13">Nucleotide-sugar biosynthesis; UDP-N-acetyl-alpha-D-glucosamine biosynthesis; N-acetyl-alpha-D-glucosamine 1-phosphate from alpha-D-glucosamine 6-phosphate (route I): step 2/2.</text>
</comment>
<comment type="cofactor">
    <cofactor evidence="13 16">
        <name>Mg(2+)</name>
        <dbReference type="ChEBI" id="CHEBI:18420"/>
    </cofactor>
    <text evidence="13 16">Binds 1 Mg(2+) ion per subunit.</text>
</comment>
<dbReference type="Gene3D" id="3.30.310.50">
    <property type="entry name" value="Alpha-D-phosphohexomutase, C-terminal domain"/>
    <property type="match status" value="1"/>
</dbReference>
<dbReference type="EC" id="5.4.2.3" evidence="4 13"/>
<evidence type="ECO:0000313" key="22">
    <source>
        <dbReference type="Proteomes" id="UP001347796"/>
    </source>
</evidence>
<dbReference type="InterPro" id="IPR005844">
    <property type="entry name" value="A-D-PHexomutase_a/b/a-I"/>
</dbReference>
<dbReference type="PROSITE" id="PS00710">
    <property type="entry name" value="PGM_PMM"/>
    <property type="match status" value="1"/>
</dbReference>
<protein>
    <recommendedName>
        <fullName evidence="12 13">Phosphoacetylglucosamine mutase</fullName>
        <shortName evidence="13">PAGM</shortName>
        <ecNumber evidence="4 13">5.4.2.3</ecNumber>
    </recommendedName>
    <alternativeName>
        <fullName evidence="13">Acetylglucosamine phosphomutase</fullName>
    </alternativeName>
    <alternativeName>
        <fullName evidence="13">N-acetylglucosamine-phosphate mutase</fullName>
    </alternativeName>
</protein>
<dbReference type="Pfam" id="PF21405">
    <property type="entry name" value="AMG1_II"/>
    <property type="match status" value="1"/>
</dbReference>
<dbReference type="EMBL" id="JAZGQO010000006">
    <property type="protein sequence ID" value="KAK6186351.1"/>
    <property type="molecule type" value="Genomic_DNA"/>
</dbReference>
<gene>
    <name evidence="21" type="ORF">SNE40_008402</name>
</gene>
<accession>A0AAN8JZM9</accession>
<feature type="binding site" description="via phosphate group" evidence="16">
    <location>
        <position position="67"/>
    </location>
    <ligand>
        <name>Mg(2+)</name>
        <dbReference type="ChEBI" id="CHEBI:18420"/>
    </ligand>
</feature>
<evidence type="ECO:0000259" key="20">
    <source>
        <dbReference type="Pfam" id="PF21405"/>
    </source>
</evidence>
<dbReference type="PANTHER" id="PTHR45955">
    <property type="entry name" value="PHOSPHOACETYLGLUCOSAMINE MUTASE"/>
    <property type="match status" value="1"/>
</dbReference>
<keyword evidence="6 13" id="KW-0479">Metal-binding</keyword>
<feature type="domain" description="Alpha-D-phosphohexomutase alpha/beta/alpha" evidence="18">
    <location>
        <begin position="121"/>
        <end position="174"/>
    </location>
</feature>
<dbReference type="InterPro" id="IPR005843">
    <property type="entry name" value="A-D-PHexomutase_C"/>
</dbReference>
<dbReference type="SUPFAM" id="SSF53738">
    <property type="entry name" value="Phosphoglucomutase, first 3 domains"/>
    <property type="match status" value="4"/>
</dbReference>
<reference evidence="21 22" key="1">
    <citation type="submission" date="2024-01" db="EMBL/GenBank/DDBJ databases">
        <title>The genome of the rayed Mediterranean limpet Patella caerulea (Linnaeus, 1758).</title>
        <authorList>
            <person name="Anh-Thu Weber A."/>
            <person name="Halstead-Nussloch G."/>
        </authorList>
    </citation>
    <scope>NUCLEOTIDE SEQUENCE [LARGE SCALE GENOMIC DNA]</scope>
    <source>
        <strain evidence="21">AATW-2023a</strain>
        <tissue evidence="21">Whole specimen</tissue>
    </source>
</reference>
<comment type="catalytic activity">
    <reaction evidence="1 13">
        <text>N-acetyl-alpha-D-glucosamine 1-phosphate = N-acetyl-D-glucosamine 6-phosphate</text>
        <dbReference type="Rhea" id="RHEA:23804"/>
        <dbReference type="ChEBI" id="CHEBI:57513"/>
        <dbReference type="ChEBI" id="CHEBI:57776"/>
        <dbReference type="EC" id="5.4.2.3"/>
    </reaction>
</comment>
<feature type="binding site" evidence="15">
    <location>
        <position position="513"/>
    </location>
    <ligand>
        <name>substrate</name>
    </ligand>
</feature>
<evidence type="ECO:0000256" key="5">
    <source>
        <dbReference type="ARBA" id="ARBA00022553"/>
    </source>
</evidence>
<dbReference type="GO" id="GO:0000287">
    <property type="term" value="F:magnesium ion binding"/>
    <property type="evidence" value="ECO:0007669"/>
    <property type="project" value="InterPro"/>
</dbReference>
<evidence type="ECO:0000259" key="19">
    <source>
        <dbReference type="Pfam" id="PF21404"/>
    </source>
</evidence>
<evidence type="ECO:0000256" key="6">
    <source>
        <dbReference type="ARBA" id="ARBA00022723"/>
    </source>
</evidence>
<evidence type="ECO:0000256" key="16">
    <source>
        <dbReference type="PIRSR" id="PIRSR016408-3"/>
    </source>
</evidence>
<dbReference type="GO" id="GO:0004610">
    <property type="term" value="F:phosphoacetylglucosamine mutase activity"/>
    <property type="evidence" value="ECO:0007669"/>
    <property type="project" value="UniProtKB-UniRule"/>
</dbReference>
<comment type="similarity">
    <text evidence="3 13">Belongs to the phosphohexose mutase family.</text>
</comment>
<keyword evidence="5" id="KW-0597">Phosphoprotein</keyword>
<dbReference type="PANTHER" id="PTHR45955:SF1">
    <property type="entry name" value="PHOSPHOACETYLGLUCOSAMINE MUTASE"/>
    <property type="match status" value="1"/>
</dbReference>
<dbReference type="InterPro" id="IPR036900">
    <property type="entry name" value="A-D-PHexomutase_C_sf"/>
</dbReference>
<feature type="binding site" evidence="16">
    <location>
        <position position="283"/>
    </location>
    <ligand>
        <name>Mg(2+)</name>
        <dbReference type="ChEBI" id="CHEBI:18420"/>
    </ligand>
</feature>
<dbReference type="Gene3D" id="3.40.120.10">
    <property type="entry name" value="Alpha-D-Glucose-1,6-Bisphosphate, subunit A, domain 3"/>
    <property type="match status" value="2"/>
</dbReference>
<keyword evidence="7 13" id="KW-0460">Magnesium</keyword>
<dbReference type="InterPro" id="IPR016066">
    <property type="entry name" value="A-D-PHexomutase_CS"/>
</dbReference>
<evidence type="ECO:0000256" key="3">
    <source>
        <dbReference type="ARBA" id="ARBA00010231"/>
    </source>
</evidence>
<evidence type="ECO:0000256" key="13">
    <source>
        <dbReference type="PIRNR" id="PIRNR016408"/>
    </source>
</evidence>
<evidence type="ECO:0000256" key="14">
    <source>
        <dbReference type="PIRSR" id="PIRSR016408-1"/>
    </source>
</evidence>
<keyword evidence="8" id="KW-0007">Acetylation</keyword>
<evidence type="ECO:0000256" key="1">
    <source>
        <dbReference type="ARBA" id="ARBA00000558"/>
    </source>
</evidence>
<evidence type="ECO:0000256" key="8">
    <source>
        <dbReference type="ARBA" id="ARBA00022990"/>
    </source>
</evidence>
<evidence type="ECO:0000256" key="15">
    <source>
        <dbReference type="PIRSR" id="PIRSR016408-2"/>
    </source>
</evidence>
<dbReference type="FunFam" id="3.40.120.10:FF:000019">
    <property type="entry name" value="Phosphoacetylglucosamine mutase"/>
    <property type="match status" value="1"/>
</dbReference>
<evidence type="ECO:0000256" key="10">
    <source>
        <dbReference type="ARBA" id="ARBA00023277"/>
    </source>
</evidence>
<keyword evidence="10" id="KW-0119">Carbohydrate metabolism</keyword>
<dbReference type="InterPro" id="IPR049023">
    <property type="entry name" value="AMG1_II"/>
</dbReference>
<feature type="active site" description="Phosphoserine intermediate" evidence="14">
    <location>
        <position position="67"/>
    </location>
</feature>
<feature type="domain" description="Alpha-D-phosphohexomutase alpha/beta/alpha" evidence="18">
    <location>
        <begin position="52"/>
        <end position="88"/>
    </location>
</feature>
<comment type="function">
    <text evidence="11 13">Catalyzes the conversion of GlcNAc-6-P into GlcNAc-1-P during the synthesis of uridine diphosphate/UDP-GlcNAc, a sugar nucleotide critical to multiple glycosylation pathways including protein N- and O-glycosylation.</text>
</comment>
<dbReference type="InterPro" id="IPR016055">
    <property type="entry name" value="A-D-PHexomutase_a/b/a-I/II/III"/>
</dbReference>
<evidence type="ECO:0000256" key="4">
    <source>
        <dbReference type="ARBA" id="ARBA00012731"/>
    </source>
</evidence>
<proteinExistence type="inferred from homology"/>
<dbReference type="Pfam" id="PF00408">
    <property type="entry name" value="PGM_PMM_IV"/>
    <property type="match status" value="1"/>
</dbReference>
<feature type="binding site" evidence="16">
    <location>
        <position position="285"/>
    </location>
    <ligand>
        <name>Mg(2+)</name>
        <dbReference type="ChEBI" id="CHEBI:18420"/>
    </ligand>
</feature>
<evidence type="ECO:0000259" key="17">
    <source>
        <dbReference type="Pfam" id="PF00408"/>
    </source>
</evidence>
<dbReference type="Pfam" id="PF21404">
    <property type="entry name" value="AMG1_III"/>
    <property type="match status" value="1"/>
</dbReference>
<evidence type="ECO:0000256" key="12">
    <source>
        <dbReference type="ARBA" id="ARBA00070218"/>
    </source>
</evidence>
<dbReference type="FunFam" id="3.40.120.10:FF:000013">
    <property type="entry name" value="Phosphoacetylglucosamine mutase"/>
    <property type="match status" value="1"/>
</dbReference>
<feature type="binding site" evidence="15">
    <location>
        <begin position="504"/>
        <end position="508"/>
    </location>
    <ligand>
        <name>substrate</name>
    </ligand>
</feature>
<dbReference type="GO" id="GO:0006048">
    <property type="term" value="P:UDP-N-acetylglucosamine biosynthetic process"/>
    <property type="evidence" value="ECO:0007669"/>
    <property type="project" value="UniProtKB-UniRule"/>
</dbReference>
<evidence type="ECO:0000259" key="18">
    <source>
        <dbReference type="Pfam" id="PF02878"/>
    </source>
</evidence>
<dbReference type="CDD" id="cd03086">
    <property type="entry name" value="PGM3"/>
    <property type="match status" value="1"/>
</dbReference>
<dbReference type="PIRSF" id="PIRSF016408">
    <property type="entry name" value="PAGM"/>
    <property type="match status" value="1"/>
</dbReference>
<evidence type="ECO:0000256" key="7">
    <source>
        <dbReference type="ARBA" id="ARBA00022842"/>
    </source>
</evidence>
<dbReference type="SUPFAM" id="SSF55957">
    <property type="entry name" value="Phosphoglucomutase, C-terminal domain"/>
    <property type="match status" value="1"/>
</dbReference>
<evidence type="ECO:0000256" key="2">
    <source>
        <dbReference type="ARBA" id="ARBA00004865"/>
    </source>
</evidence>
<dbReference type="FunFam" id="3.40.120.10:FF:000015">
    <property type="entry name" value="Phosphoacetylglucosamine mutase"/>
    <property type="match status" value="1"/>
</dbReference>
<keyword evidence="9 13" id="KW-0413">Isomerase</keyword>
<feature type="domain" description="Phosphoacetylglucosamine mutase AMG1" evidence="19">
    <location>
        <begin position="302"/>
        <end position="443"/>
    </location>
</feature>
<keyword evidence="22" id="KW-1185">Reference proteome</keyword>
<evidence type="ECO:0000256" key="9">
    <source>
        <dbReference type="ARBA" id="ARBA00023235"/>
    </source>
</evidence>
<dbReference type="AlphaFoldDB" id="A0AAN8JZM9"/>
<dbReference type="FunFam" id="3.30.310.50:FF:000003">
    <property type="entry name" value="Phosphoacetylglucosamine mutase"/>
    <property type="match status" value="1"/>
</dbReference>
<sequence>MEALLERAAATGLEKHPRKLNIQIKYGTAGFRTIANQLDHVIYRMGLLAVIASKSRKATIGVMITASHNPEEDNGVKLVDCHGEMMPAIWEKYATQLANAGDDEIVGVLRNILSAEVKNPDVSAKVIYGKDTRPSSVPLAQSLQDGIVALEGEYHDFGLLSTPQLHYLVVCTNTNGAYGQPTEEGYYNKLSHAFQALSKQQEPTPCKNYSRRLYVDAANGVGAPKLRSLLSHLGGLLDVQVFNDGSEGRLNYQCGADYVKVQQKLPVDMKVEAGIRCASFDGDADRIVYYYIDQDGKFNLLDGDKIATLVAGYLQELVARSGINLNLGLVQTAYANGSSTEYITDTLKVPVACVPTGVKHLHHKAQDFDIGVYFEANGHGTVLFSDDALKRIADSAGKNSSLTSDEKQAVKHLSTVIDVINQTVGDALSDMLLVEIILRTRDWSPSDWNKQYIDLPNRQLKVKVKDRNVISTTDAERKVVTPDGLQAAIDTIVTGYTKGRSFVRPSGTEDVVRVYAEADTQVNADKLAKEVGNKVYDLAGGIGDKP</sequence>
<feature type="domain" description="Phosphoacetylglucosamine mutase AMG1" evidence="20">
    <location>
        <begin position="182"/>
        <end position="288"/>
    </location>
</feature>
<dbReference type="GO" id="GO:0005975">
    <property type="term" value="P:carbohydrate metabolic process"/>
    <property type="evidence" value="ECO:0007669"/>
    <property type="project" value="InterPro"/>
</dbReference>
<comment type="caution">
    <text evidence="21">The sequence shown here is derived from an EMBL/GenBank/DDBJ whole genome shotgun (WGS) entry which is preliminary data.</text>
</comment>
<feature type="binding site" evidence="16">
    <location>
        <position position="281"/>
    </location>
    <ligand>
        <name>Mg(2+)</name>
        <dbReference type="ChEBI" id="CHEBI:18420"/>
    </ligand>
</feature>
<evidence type="ECO:0000313" key="21">
    <source>
        <dbReference type="EMBL" id="KAK6186351.1"/>
    </source>
</evidence>
<feature type="domain" description="Alpha-D-phosphohexomutase C-terminal" evidence="17">
    <location>
        <begin position="479"/>
        <end position="531"/>
    </location>
</feature>
<dbReference type="Pfam" id="PF02878">
    <property type="entry name" value="PGM_PMM_I"/>
    <property type="match status" value="2"/>
</dbReference>
<feature type="binding site" evidence="15">
    <location>
        <begin position="375"/>
        <end position="377"/>
    </location>
    <ligand>
        <name>substrate</name>
    </ligand>
</feature>
<name>A0AAN8JZM9_PATCE</name>
<dbReference type="InterPro" id="IPR016657">
    <property type="entry name" value="PAGM"/>
</dbReference>
<dbReference type="Proteomes" id="UP001347796">
    <property type="component" value="Unassembled WGS sequence"/>
</dbReference>
<organism evidence="21 22">
    <name type="scientific">Patella caerulea</name>
    <name type="common">Rayed Mediterranean limpet</name>
    <dbReference type="NCBI Taxonomy" id="87958"/>
    <lineage>
        <taxon>Eukaryota</taxon>
        <taxon>Metazoa</taxon>
        <taxon>Spiralia</taxon>
        <taxon>Lophotrochozoa</taxon>
        <taxon>Mollusca</taxon>
        <taxon>Gastropoda</taxon>
        <taxon>Patellogastropoda</taxon>
        <taxon>Patelloidea</taxon>
        <taxon>Patellidae</taxon>
        <taxon>Patella</taxon>
    </lineage>
</organism>
<dbReference type="InterPro" id="IPR049022">
    <property type="entry name" value="AMG1_III"/>
</dbReference>